<dbReference type="GO" id="GO:0000175">
    <property type="term" value="F:3'-5'-RNA exonuclease activity"/>
    <property type="evidence" value="ECO:0007669"/>
    <property type="project" value="TreeGrafter"/>
</dbReference>
<dbReference type="InterPro" id="IPR050410">
    <property type="entry name" value="CCR4/nocturin_mRNA_transcr"/>
</dbReference>
<evidence type="ECO:0000259" key="1">
    <source>
        <dbReference type="Pfam" id="PF03372"/>
    </source>
</evidence>
<proteinExistence type="predicted"/>
<feature type="domain" description="Endonuclease/exonuclease/phosphatase" evidence="1">
    <location>
        <begin position="84"/>
        <end position="430"/>
    </location>
</feature>
<comment type="caution">
    <text evidence="2">The sequence shown here is derived from an EMBL/GenBank/DDBJ whole genome shotgun (WGS) entry which is preliminary data.</text>
</comment>
<dbReference type="Proteomes" id="UP001107558">
    <property type="component" value="Chromosome 3"/>
</dbReference>
<dbReference type="PANTHER" id="PTHR12121">
    <property type="entry name" value="CARBON CATABOLITE REPRESSOR PROTEIN 4"/>
    <property type="match status" value="1"/>
</dbReference>
<organism evidence="2 3">
    <name type="scientific">Polypedilum vanderplanki</name>
    <name type="common">Sleeping chironomid midge</name>
    <dbReference type="NCBI Taxonomy" id="319348"/>
    <lineage>
        <taxon>Eukaryota</taxon>
        <taxon>Metazoa</taxon>
        <taxon>Ecdysozoa</taxon>
        <taxon>Arthropoda</taxon>
        <taxon>Hexapoda</taxon>
        <taxon>Insecta</taxon>
        <taxon>Pterygota</taxon>
        <taxon>Neoptera</taxon>
        <taxon>Endopterygota</taxon>
        <taxon>Diptera</taxon>
        <taxon>Nematocera</taxon>
        <taxon>Chironomoidea</taxon>
        <taxon>Chironomidae</taxon>
        <taxon>Chironominae</taxon>
        <taxon>Polypedilum</taxon>
        <taxon>Polypedilum</taxon>
    </lineage>
</organism>
<evidence type="ECO:0000313" key="2">
    <source>
        <dbReference type="EMBL" id="KAG5673288.1"/>
    </source>
</evidence>
<keyword evidence="3" id="KW-1185">Reference proteome</keyword>
<name>A0A9J6BU98_POLVA</name>
<dbReference type="EMBL" id="JADBJN010000003">
    <property type="protein sequence ID" value="KAG5673288.1"/>
    <property type="molecule type" value="Genomic_DNA"/>
</dbReference>
<sequence>MLKTLIRVTITNKNNNATFCCLKHYYHREMKNQGISRFNSTNPWLKSQTDQNNSVDRDVLSNIRKWVPVDQTNSKLGFIFTVLNYNILSQELLECHSYLYQDNARSALKWNNRLYNIAGEIFKVNPSILCCQEVELKHLTQIQNRLSCMNYGMLFKKRTGEKPDGCAIFFKNNLFELIEEHNVEFEQPGIEILNRENVAIIAKLCLKADPSVQFLVSTTHLLYNPRRQDIRLAQIQILLAELDRHAQIIDSDGQKTYMPVIVTGDFNLTPNTAPYNLITSGTLNYANLSAKTLQFNKGSNQSNGRRLLPIKLGISDECQHFNKIKLYHSERNNTINFEEVELTNETVNHFQTGVLRHNFNFKSVYHQKSENYVSTFQDSWILVDYIFYSDESKKSNSVSLQLLNYLSLPTAEDCEKSNLRIPNTFSGSDHLSLAAQFKLCYSDDKKRNMRNDHAATKL</sequence>
<dbReference type="Pfam" id="PF03372">
    <property type="entry name" value="Exo_endo_phos"/>
    <property type="match status" value="1"/>
</dbReference>
<gene>
    <name evidence="2" type="ORF">PVAND_003348</name>
</gene>
<accession>A0A9J6BU98</accession>
<dbReference type="SUPFAM" id="SSF56219">
    <property type="entry name" value="DNase I-like"/>
    <property type="match status" value="1"/>
</dbReference>
<dbReference type="AlphaFoldDB" id="A0A9J6BU98"/>
<dbReference type="PANTHER" id="PTHR12121:SF34">
    <property type="entry name" value="PROTEIN ANGEL"/>
    <property type="match status" value="1"/>
</dbReference>
<dbReference type="InterPro" id="IPR005135">
    <property type="entry name" value="Endo/exonuclease/phosphatase"/>
</dbReference>
<protein>
    <recommendedName>
        <fullName evidence="1">Endonuclease/exonuclease/phosphatase domain-containing protein</fullName>
    </recommendedName>
</protein>
<dbReference type="InterPro" id="IPR036691">
    <property type="entry name" value="Endo/exonu/phosph_ase_sf"/>
</dbReference>
<dbReference type="Gene3D" id="3.60.10.10">
    <property type="entry name" value="Endonuclease/exonuclease/phosphatase"/>
    <property type="match status" value="1"/>
</dbReference>
<reference evidence="2" key="1">
    <citation type="submission" date="2021-03" db="EMBL/GenBank/DDBJ databases">
        <title>Chromosome level genome of the anhydrobiotic midge Polypedilum vanderplanki.</title>
        <authorList>
            <person name="Yoshida Y."/>
            <person name="Kikawada T."/>
            <person name="Gusev O."/>
        </authorList>
    </citation>
    <scope>NUCLEOTIDE SEQUENCE</scope>
    <source>
        <strain evidence="2">NIAS01</strain>
        <tissue evidence="2">Whole body or cell culture</tissue>
    </source>
</reference>
<dbReference type="OrthoDB" id="10253982at2759"/>
<evidence type="ECO:0000313" key="3">
    <source>
        <dbReference type="Proteomes" id="UP001107558"/>
    </source>
</evidence>